<dbReference type="PANTHER" id="PTHR45398:SF1">
    <property type="entry name" value="ENZYME, PUTATIVE (JCVI)-RELATED"/>
    <property type="match status" value="1"/>
</dbReference>
<feature type="binding site" evidence="7">
    <location>
        <position position="493"/>
    </location>
    <ligand>
        <name>ATP</name>
        <dbReference type="ChEBI" id="CHEBI:30616"/>
    </ligand>
</feature>
<protein>
    <recommendedName>
        <fullName evidence="7">D-alanine--D-alanyl carrier protein ligase</fullName>
        <shortName evidence="7">DCL</shortName>
        <ecNumber evidence="7">6.2.1.54</ecNumber>
    </recommendedName>
    <alternativeName>
        <fullName evidence="7">D-alanine--poly(phosphoribitol) ligase subunit 1</fullName>
    </alternativeName>
    <alternativeName>
        <fullName evidence="7">D-alanine-activating enzyme</fullName>
        <shortName evidence="7">DAE</shortName>
    </alternativeName>
</protein>
<comment type="catalytic activity">
    <reaction evidence="7">
        <text>holo-[D-alanyl-carrier protein] + D-alanine + ATP = D-alanyl-[D-alanyl-carrier protein] + AMP + diphosphate</text>
        <dbReference type="Rhea" id="RHEA:55132"/>
        <dbReference type="Rhea" id="RHEA-COMP:14102"/>
        <dbReference type="Rhea" id="RHEA-COMP:14103"/>
        <dbReference type="ChEBI" id="CHEBI:30616"/>
        <dbReference type="ChEBI" id="CHEBI:33019"/>
        <dbReference type="ChEBI" id="CHEBI:57416"/>
        <dbReference type="ChEBI" id="CHEBI:64479"/>
        <dbReference type="ChEBI" id="CHEBI:138620"/>
        <dbReference type="ChEBI" id="CHEBI:456215"/>
        <dbReference type="EC" id="6.2.1.54"/>
    </reaction>
</comment>
<proteinExistence type="inferred from homology"/>
<dbReference type="PANTHER" id="PTHR45398">
    <property type="match status" value="1"/>
</dbReference>
<reference evidence="9 10" key="1">
    <citation type="submission" date="2018-12" db="EMBL/GenBank/DDBJ databases">
        <authorList>
            <person name="Meng J."/>
        </authorList>
    </citation>
    <scope>NUCLEOTIDE SEQUENCE [LARGE SCALE GENOMIC DNA]</scope>
    <source>
        <strain evidence="9 10">HT111-2</strain>
    </source>
</reference>
<feature type="binding site" evidence="7">
    <location>
        <position position="299"/>
    </location>
    <ligand>
        <name>D-alanine</name>
        <dbReference type="ChEBI" id="CHEBI:57416"/>
    </ligand>
</feature>
<dbReference type="InterPro" id="IPR020845">
    <property type="entry name" value="AMP-binding_CS"/>
</dbReference>
<comment type="subcellular location">
    <subcellularLocation>
        <location evidence="7">Cytoplasm</location>
    </subcellularLocation>
</comment>
<keyword evidence="2 7" id="KW-0436">Ligase</keyword>
<keyword evidence="1 7" id="KW-0963">Cytoplasm</keyword>
<keyword evidence="10" id="KW-1185">Reference proteome</keyword>
<dbReference type="AlphaFoldDB" id="A0A437SWX1"/>
<feature type="domain" description="AMP-dependent synthetase/ligase" evidence="8">
    <location>
        <begin position="11"/>
        <end position="355"/>
    </location>
</feature>
<dbReference type="CDD" id="cd05945">
    <property type="entry name" value="DltA"/>
    <property type="match status" value="1"/>
</dbReference>
<dbReference type="FunFam" id="3.30.300.30:FF:000012">
    <property type="entry name" value="D-alanine--D-alanyl carrier protein ligase"/>
    <property type="match status" value="1"/>
</dbReference>
<organism evidence="9 10">
    <name type="scientific">Lactobacillus xujianguonis</name>
    <dbReference type="NCBI Taxonomy" id="2495899"/>
    <lineage>
        <taxon>Bacteria</taxon>
        <taxon>Bacillati</taxon>
        <taxon>Bacillota</taxon>
        <taxon>Bacilli</taxon>
        <taxon>Lactobacillales</taxon>
        <taxon>Lactobacillaceae</taxon>
        <taxon>Lactobacillus</taxon>
    </lineage>
</organism>
<dbReference type="Gene3D" id="3.30.300.30">
    <property type="match status" value="1"/>
</dbReference>
<name>A0A437SWX1_9LACO</name>
<dbReference type="InterPro" id="IPR044507">
    <property type="entry name" value="DltA-like"/>
</dbReference>
<evidence type="ECO:0000256" key="4">
    <source>
        <dbReference type="ARBA" id="ARBA00022840"/>
    </source>
</evidence>
<evidence type="ECO:0000313" key="10">
    <source>
        <dbReference type="Proteomes" id="UP000288291"/>
    </source>
</evidence>
<gene>
    <name evidence="7 9" type="primary">dltA</name>
    <name evidence="9" type="ORF">EJK17_01680</name>
</gene>
<keyword evidence="3 7" id="KW-0547">Nucleotide-binding</keyword>
<evidence type="ECO:0000256" key="5">
    <source>
        <dbReference type="ARBA" id="ARBA00054605"/>
    </source>
</evidence>
<dbReference type="EC" id="6.2.1.54" evidence="7"/>
<dbReference type="EMBL" id="RXIA01000004">
    <property type="protein sequence ID" value="RVU71438.1"/>
    <property type="molecule type" value="Genomic_DNA"/>
</dbReference>
<evidence type="ECO:0000256" key="1">
    <source>
        <dbReference type="ARBA" id="ARBA00022490"/>
    </source>
</evidence>
<comment type="function">
    <text evidence="5 7">Catalyzes the first step in the D-alanylation of lipoteichoic acid (LTA), the activation of D-alanine and its transfer onto the D-alanyl carrier protein (Dcp) DltC. In an ATP-dependent two-step reaction, forms a high energy D-alanyl-AMP intermediate, followed by transfer of the D-alanyl residue as a thiol ester to the phosphopantheinyl prosthetic group of the Dcp. D-alanylation of LTA plays an important role in modulating the properties of the cell wall in Gram-positive bacteria, influencing the net charge of the cell wall.</text>
</comment>
<comment type="caution">
    <text evidence="9">The sequence shown here is derived from an EMBL/GenBank/DDBJ whole genome shotgun (WGS) entry which is preliminary data.</text>
</comment>
<feature type="binding site" evidence="7">
    <location>
        <begin position="150"/>
        <end position="151"/>
    </location>
    <ligand>
        <name>ATP</name>
        <dbReference type="ChEBI" id="CHEBI:30616"/>
    </ligand>
</feature>
<dbReference type="SUPFAM" id="SSF56801">
    <property type="entry name" value="Acetyl-CoA synthetase-like"/>
    <property type="match status" value="1"/>
</dbReference>
<comment type="similarity">
    <text evidence="6 7">Belongs to the ATP-dependent AMP-binding enzyme family. DltA subfamily.</text>
</comment>
<feature type="binding site" evidence="7">
    <location>
        <begin position="290"/>
        <end position="295"/>
    </location>
    <ligand>
        <name>ATP</name>
        <dbReference type="ChEBI" id="CHEBI:30616"/>
    </ligand>
</feature>
<dbReference type="GO" id="GO:0005524">
    <property type="term" value="F:ATP binding"/>
    <property type="evidence" value="ECO:0007669"/>
    <property type="project" value="UniProtKB-KW"/>
</dbReference>
<dbReference type="HAMAP" id="MF_00593">
    <property type="entry name" value="DltA"/>
    <property type="match status" value="1"/>
</dbReference>
<evidence type="ECO:0000256" key="7">
    <source>
        <dbReference type="HAMAP-Rule" id="MF_00593"/>
    </source>
</evidence>
<dbReference type="UniPathway" id="UPA00556"/>
<dbReference type="Pfam" id="PF00501">
    <property type="entry name" value="AMP-binding"/>
    <property type="match status" value="1"/>
</dbReference>
<accession>A0A437SWX1</accession>
<sequence length="505" mass="56823">MINNVIKKIDEIALQDPDRVAYDYLGETNTYGELKQRSDAWAHKLASLDLPAHAPIMIWGGQNFEMIASFLGCVKSGHAYIPIASYSNAERLTMIEEVSESPAVLAIDDLPDVDVSNLVVVKSEEVTDGDYTIDESQFVEGDDNFYIIFTSGTTGKPKGVQISHDNLLSFVNWELTDFNLPEHPSFLAQAPYSFDLSVMSLYPALTAAGKLVVLPHETTQNFAQLFQTLPKMHFNVWVSTPSFAQMCFLDKTFDGEHHPEMTHFLFCGEELPHTEAAMLKKKFPEAHIFNTYGPTETTVAVTQVEITDEILAKYDRLPIGRTKEDTKISIDTTKGDNPGEGEIIISGPSVSKGYLNNPEKTEAAFFKNDGDEYASYRSGDAGFFDDNGMLFYRGRIDFQIKFNGYRIELEEINFYLTKNDLVRYGVAAPKYNKDHAVQQIVAEIELKDGVRRKYSDAALTKMIRADLAKNVMPYMIPQRFIYQDKLPISQNGKVDIKAVIKEVNK</sequence>
<evidence type="ECO:0000256" key="6">
    <source>
        <dbReference type="ARBA" id="ARBA00061336"/>
    </source>
</evidence>
<evidence type="ECO:0000256" key="2">
    <source>
        <dbReference type="ARBA" id="ARBA00022598"/>
    </source>
</evidence>
<dbReference type="InterPro" id="IPR045851">
    <property type="entry name" value="AMP-bd_C_sf"/>
</dbReference>
<dbReference type="Proteomes" id="UP000288291">
    <property type="component" value="Unassembled WGS sequence"/>
</dbReference>
<comment type="pathway">
    <text evidence="7">Cell wall biogenesis; lipoteichoic acid biosynthesis.</text>
</comment>
<dbReference type="PROSITE" id="PS00455">
    <property type="entry name" value="AMP_BINDING"/>
    <property type="match status" value="1"/>
</dbReference>
<evidence type="ECO:0000256" key="3">
    <source>
        <dbReference type="ARBA" id="ARBA00022741"/>
    </source>
</evidence>
<dbReference type="NCBIfam" id="NF003417">
    <property type="entry name" value="PRK04813.1"/>
    <property type="match status" value="1"/>
</dbReference>
<evidence type="ECO:0000313" key="9">
    <source>
        <dbReference type="EMBL" id="RVU71438.1"/>
    </source>
</evidence>
<dbReference type="NCBIfam" id="TIGR01734">
    <property type="entry name" value="D-ala-DACP-lig"/>
    <property type="match status" value="1"/>
</dbReference>
<dbReference type="RefSeq" id="WP_103660636.1">
    <property type="nucleotide sequence ID" value="NZ_ML136873.1"/>
</dbReference>
<dbReference type="InterPro" id="IPR042099">
    <property type="entry name" value="ANL_N_sf"/>
</dbReference>
<feature type="binding site" evidence="7">
    <location>
        <position position="380"/>
    </location>
    <ligand>
        <name>ATP</name>
        <dbReference type="ChEBI" id="CHEBI:30616"/>
    </ligand>
</feature>
<dbReference type="Gene3D" id="3.40.50.12780">
    <property type="entry name" value="N-terminal domain of ligase-like"/>
    <property type="match status" value="1"/>
</dbReference>
<dbReference type="GO" id="GO:0005737">
    <property type="term" value="C:cytoplasm"/>
    <property type="evidence" value="ECO:0007669"/>
    <property type="project" value="UniProtKB-SubCell"/>
</dbReference>
<evidence type="ECO:0000259" key="8">
    <source>
        <dbReference type="Pfam" id="PF00501"/>
    </source>
</evidence>
<dbReference type="GO" id="GO:0070395">
    <property type="term" value="P:lipoteichoic acid biosynthetic process"/>
    <property type="evidence" value="ECO:0007669"/>
    <property type="project" value="UniProtKB-UniRule"/>
</dbReference>
<feature type="binding site" evidence="7">
    <location>
        <begin position="392"/>
        <end position="395"/>
    </location>
    <ligand>
        <name>ATP</name>
        <dbReference type="ChEBI" id="CHEBI:30616"/>
    </ligand>
</feature>
<feature type="binding site" evidence="7">
    <location>
        <position position="195"/>
    </location>
    <ligand>
        <name>D-alanine</name>
        <dbReference type="ChEBI" id="CHEBI:57416"/>
    </ligand>
</feature>
<dbReference type="GO" id="GO:0047473">
    <property type="term" value="F:D-alanine [D-alanyl carrier protein] ligase activity"/>
    <property type="evidence" value="ECO:0007669"/>
    <property type="project" value="UniProtKB-UniRule"/>
</dbReference>
<keyword evidence="4 7" id="KW-0067">ATP-binding</keyword>
<dbReference type="InterPro" id="IPR000873">
    <property type="entry name" value="AMP-dep_synth/lig_dom"/>
</dbReference>
<dbReference type="InterPro" id="IPR010072">
    <property type="entry name" value="DltA"/>
</dbReference>
<feature type="binding site" evidence="7">
    <location>
        <position position="493"/>
    </location>
    <ligand>
        <name>D-alanine</name>
        <dbReference type="ChEBI" id="CHEBI:57416"/>
    </ligand>
</feature>